<feature type="transmembrane region" description="Helical" evidence="1">
    <location>
        <begin position="116"/>
        <end position="139"/>
    </location>
</feature>
<comment type="caution">
    <text evidence="2">The sequence shown here is derived from an EMBL/GenBank/DDBJ whole genome shotgun (WGS) entry which is preliminary data.</text>
</comment>
<keyword evidence="1" id="KW-0812">Transmembrane</keyword>
<protein>
    <submittedName>
        <fullName evidence="2">Uncharacterized protein</fullName>
    </submittedName>
</protein>
<gene>
    <name evidence="2" type="ORF">SLS59_007293</name>
</gene>
<sequence>MRNLNGCRVILLLAPAVFLLFPVSVLVFVLERISKSLLLEHTYRSYRTGAYILTLNGRNSTGSTASEDFDVTMDIDQAPTLAILGVCVAAYIVCAIDVFGIWELKKVEGTSGHQRMWAWVATFSNVILAALSLGVFGWASSLQGNDKGWQSYEDASRQDQEHTRETWSCQIKRFYSNEGWASAACGTAKATRFLLIPMAIFSLLFLVSLWILVRQRGGFKWLCGGKGRYAGFDNVYELQQGGPPAPYVQPPPHWAPQPYYAVQPVQQWAPQPMHQGQKTDVTTDERAVFR</sequence>
<evidence type="ECO:0000256" key="1">
    <source>
        <dbReference type="SAM" id="Phobius"/>
    </source>
</evidence>
<dbReference type="EMBL" id="JAKIXB020000025">
    <property type="protein sequence ID" value="KAL1597596.1"/>
    <property type="molecule type" value="Genomic_DNA"/>
</dbReference>
<feature type="transmembrane region" description="Helical" evidence="1">
    <location>
        <begin position="9"/>
        <end position="30"/>
    </location>
</feature>
<name>A0ABR3QZK4_9PLEO</name>
<keyword evidence="1" id="KW-1133">Transmembrane helix</keyword>
<reference evidence="2 3" key="1">
    <citation type="submission" date="2024-02" db="EMBL/GenBank/DDBJ databases">
        <title>De novo assembly and annotation of 12 fungi associated with fruit tree decline syndrome in Ontario, Canada.</title>
        <authorList>
            <person name="Sulman M."/>
            <person name="Ellouze W."/>
            <person name="Ilyukhin E."/>
        </authorList>
    </citation>
    <scope>NUCLEOTIDE SEQUENCE [LARGE SCALE GENOMIC DNA]</scope>
    <source>
        <strain evidence="2 3">M97-236</strain>
    </source>
</reference>
<feature type="transmembrane region" description="Helical" evidence="1">
    <location>
        <begin position="193"/>
        <end position="213"/>
    </location>
</feature>
<evidence type="ECO:0000313" key="3">
    <source>
        <dbReference type="Proteomes" id="UP001521222"/>
    </source>
</evidence>
<feature type="transmembrane region" description="Helical" evidence="1">
    <location>
        <begin position="81"/>
        <end position="104"/>
    </location>
</feature>
<organism evidence="2 3">
    <name type="scientific">Nothophoma quercina</name>
    <dbReference type="NCBI Taxonomy" id="749835"/>
    <lineage>
        <taxon>Eukaryota</taxon>
        <taxon>Fungi</taxon>
        <taxon>Dikarya</taxon>
        <taxon>Ascomycota</taxon>
        <taxon>Pezizomycotina</taxon>
        <taxon>Dothideomycetes</taxon>
        <taxon>Pleosporomycetidae</taxon>
        <taxon>Pleosporales</taxon>
        <taxon>Pleosporineae</taxon>
        <taxon>Didymellaceae</taxon>
        <taxon>Nothophoma</taxon>
    </lineage>
</organism>
<evidence type="ECO:0000313" key="2">
    <source>
        <dbReference type="EMBL" id="KAL1597596.1"/>
    </source>
</evidence>
<proteinExistence type="predicted"/>
<dbReference type="Proteomes" id="UP001521222">
    <property type="component" value="Unassembled WGS sequence"/>
</dbReference>
<keyword evidence="1" id="KW-0472">Membrane</keyword>
<accession>A0ABR3QZK4</accession>
<keyword evidence="3" id="KW-1185">Reference proteome</keyword>